<sequence length="140" mass="14144">MKSISGICVFVFVGALLFTSLALSADPSQDDNKKNVNGEFVDAEPNQMPTERDGGGGGYGYGSGGNGGYSYGWGGKGGYGGRGWGGPGGGGGSWGGGGGGGGGCHHGCCGHYNRWGGCKYCCHNAEEAVSYLKSIQQFRP</sequence>
<keyword evidence="4" id="KW-1185">Reference proteome</keyword>
<dbReference type="Proteomes" id="UP000249390">
    <property type="component" value="Unassembled WGS sequence"/>
</dbReference>
<dbReference type="EMBL" id="NQVE01000027">
    <property type="protein sequence ID" value="RAL53376.1"/>
    <property type="molecule type" value="Genomic_DNA"/>
</dbReference>
<organism evidence="3 4">
    <name type="scientific">Cuscuta australis</name>
    <dbReference type="NCBI Taxonomy" id="267555"/>
    <lineage>
        <taxon>Eukaryota</taxon>
        <taxon>Viridiplantae</taxon>
        <taxon>Streptophyta</taxon>
        <taxon>Embryophyta</taxon>
        <taxon>Tracheophyta</taxon>
        <taxon>Spermatophyta</taxon>
        <taxon>Magnoliopsida</taxon>
        <taxon>eudicotyledons</taxon>
        <taxon>Gunneridae</taxon>
        <taxon>Pentapetalae</taxon>
        <taxon>asterids</taxon>
        <taxon>lamiids</taxon>
        <taxon>Solanales</taxon>
        <taxon>Convolvulaceae</taxon>
        <taxon>Cuscuteae</taxon>
        <taxon>Cuscuta</taxon>
        <taxon>Cuscuta subgen. Grammica</taxon>
        <taxon>Cuscuta sect. Cleistogrammica</taxon>
    </lineage>
</organism>
<evidence type="ECO:0000313" key="4">
    <source>
        <dbReference type="Proteomes" id="UP000249390"/>
    </source>
</evidence>
<dbReference type="PANTHER" id="PTHR37389">
    <property type="entry name" value="NODULIN-24"/>
    <property type="match status" value="1"/>
</dbReference>
<evidence type="ECO:0000256" key="1">
    <source>
        <dbReference type="SAM" id="MobiDB-lite"/>
    </source>
</evidence>
<feature type="chain" id="PRO_5016309530" description="Glycine-rich protein" evidence="2">
    <location>
        <begin position="25"/>
        <end position="140"/>
    </location>
</feature>
<evidence type="ECO:0008006" key="5">
    <source>
        <dbReference type="Google" id="ProtNLM"/>
    </source>
</evidence>
<evidence type="ECO:0000313" key="3">
    <source>
        <dbReference type="EMBL" id="RAL53376.1"/>
    </source>
</evidence>
<protein>
    <recommendedName>
        <fullName evidence="5">Glycine-rich protein</fullName>
    </recommendedName>
</protein>
<comment type="caution">
    <text evidence="3">The sequence shown here is derived from an EMBL/GenBank/DDBJ whole genome shotgun (WGS) entry which is preliminary data.</text>
</comment>
<dbReference type="PANTHER" id="PTHR37389:SF16">
    <property type="entry name" value="GLYCINE-RICH CELL WALL STRUCTURAL PROTEIN"/>
    <property type="match status" value="1"/>
</dbReference>
<gene>
    <name evidence="3" type="ORF">DM860_007048</name>
</gene>
<dbReference type="AlphaFoldDB" id="A0A328E7K5"/>
<keyword evidence="2" id="KW-0732">Signal</keyword>
<feature type="signal peptide" evidence="2">
    <location>
        <begin position="1"/>
        <end position="24"/>
    </location>
</feature>
<evidence type="ECO:0000256" key="2">
    <source>
        <dbReference type="SAM" id="SignalP"/>
    </source>
</evidence>
<name>A0A328E7K5_9ASTE</name>
<feature type="region of interest" description="Disordered" evidence="1">
    <location>
        <begin position="26"/>
        <end position="59"/>
    </location>
</feature>
<accession>A0A328E7K5</accession>
<reference evidence="3 4" key="1">
    <citation type="submission" date="2018-06" db="EMBL/GenBank/DDBJ databases">
        <title>The Genome of Cuscuta australis (Dodder) Provides Insight into the Evolution of Plant Parasitism.</title>
        <authorList>
            <person name="Liu H."/>
        </authorList>
    </citation>
    <scope>NUCLEOTIDE SEQUENCE [LARGE SCALE GENOMIC DNA]</scope>
    <source>
        <strain evidence="4">cv. Yunnan</strain>
        <tissue evidence="3">Vines</tissue>
    </source>
</reference>
<proteinExistence type="predicted"/>
<dbReference type="InterPro" id="IPR010800">
    <property type="entry name" value="GRP"/>
</dbReference>